<feature type="domain" description="Enoyl-CoA hydratase/isomerase" evidence="4">
    <location>
        <begin position="32"/>
        <end position="378"/>
    </location>
</feature>
<reference evidence="6" key="1">
    <citation type="submission" date="2016-03" db="EMBL/GenBank/DDBJ databases">
        <authorList>
            <person name="Devillers H."/>
        </authorList>
    </citation>
    <scope>NUCLEOTIDE SEQUENCE [LARGE SCALE GENOMIC DNA]</scope>
</reference>
<dbReference type="Gene3D" id="3.90.226.10">
    <property type="entry name" value="2-enoyl-CoA Hydratase, Chain A, domain 1"/>
    <property type="match status" value="1"/>
</dbReference>
<dbReference type="PANTHER" id="PTHR43176">
    <property type="entry name" value="3-HYDROXYISOBUTYRYL-COA HYDROLASE-RELATED"/>
    <property type="match status" value="1"/>
</dbReference>
<organism evidence="5 6">
    <name type="scientific">Lachancea mirantina</name>
    <dbReference type="NCBI Taxonomy" id="1230905"/>
    <lineage>
        <taxon>Eukaryota</taxon>
        <taxon>Fungi</taxon>
        <taxon>Dikarya</taxon>
        <taxon>Ascomycota</taxon>
        <taxon>Saccharomycotina</taxon>
        <taxon>Saccharomycetes</taxon>
        <taxon>Saccharomycetales</taxon>
        <taxon>Saccharomycetaceae</taxon>
        <taxon>Lachancea</taxon>
    </lineage>
</organism>
<dbReference type="Proteomes" id="UP000191024">
    <property type="component" value="Chromosome C"/>
</dbReference>
<proteinExistence type="predicted"/>
<accession>A0A1G4J3D4</accession>
<dbReference type="InterPro" id="IPR045004">
    <property type="entry name" value="ECH_dom"/>
</dbReference>
<evidence type="ECO:0000313" key="5">
    <source>
        <dbReference type="EMBL" id="SCU83953.1"/>
    </source>
</evidence>
<dbReference type="OrthoDB" id="1737613at2759"/>
<evidence type="ECO:0000256" key="1">
    <source>
        <dbReference type="ARBA" id="ARBA00001709"/>
    </source>
</evidence>
<dbReference type="EC" id="3.1.2.4" evidence="2"/>
<evidence type="ECO:0000256" key="2">
    <source>
        <dbReference type="ARBA" id="ARBA00011915"/>
    </source>
</evidence>
<keyword evidence="3" id="KW-0378">Hydrolase</keyword>
<dbReference type="STRING" id="1230905.A0A1G4J3D4"/>
<dbReference type="InterPro" id="IPR029045">
    <property type="entry name" value="ClpP/crotonase-like_dom_sf"/>
</dbReference>
<sequence length="485" mass="53355">MLRRQFALLTQRRLVSEMSTRKVQFATNGVSRVVTLTRPEKLNALSTDMCAAILPTLQEYSKSQLNNVIVLKSSSSPRAFCAGGDVAKVAMQTQAHGHTGEKVNRPQEFFVQEYSLNFLLATYDRPIVALMDGITMGGGVGLATHVPFRVATENTKWSMPEMDIGFFPDVGTTFSLPQITTLGGTEGQLALYLCLTGDLLTGADVYVAGLASNYVSSSNLTDLQARLAELPVEDSERMYEITASALEEFSTGLPEGYQFAYSPAKLDVIEKCFDINLGLDAILKKLAQTAESASATPETKEFAVETLRKLGTKSPVSLQVAVEQFLRNRHSDVESALKQDLVTATNMCADPKVEFAAATKHKLIDKQKTQFPWTQTSLSVEELSRIVSPRPANPLSLLRFPGAVTWKRYPHHSKFMLPTEQQFRDYITGSDGSGRSLAVSRPEVVKYFSQFNASSKGKTGIEYLCNLVCDRKCTVGKAGELHWTD</sequence>
<evidence type="ECO:0000259" key="4">
    <source>
        <dbReference type="Pfam" id="PF16113"/>
    </source>
</evidence>
<gene>
    <name evidence="5" type="ORF">LAMI_0C05512G</name>
</gene>
<dbReference type="PANTHER" id="PTHR43176:SF3">
    <property type="entry name" value="3-HYDROXYISOBUTYRYL-COA HYDROLASE, MITOCHONDRIAL"/>
    <property type="match status" value="1"/>
</dbReference>
<dbReference type="GO" id="GO:0005739">
    <property type="term" value="C:mitochondrion"/>
    <property type="evidence" value="ECO:0007669"/>
    <property type="project" value="TreeGrafter"/>
</dbReference>
<dbReference type="Pfam" id="PF16113">
    <property type="entry name" value="ECH_2"/>
    <property type="match status" value="1"/>
</dbReference>
<keyword evidence="6" id="KW-1185">Reference proteome</keyword>
<evidence type="ECO:0000313" key="6">
    <source>
        <dbReference type="Proteomes" id="UP000191024"/>
    </source>
</evidence>
<dbReference type="SUPFAM" id="SSF52096">
    <property type="entry name" value="ClpP/crotonase"/>
    <property type="match status" value="1"/>
</dbReference>
<dbReference type="GO" id="GO:0003860">
    <property type="term" value="F:3-hydroxyisobutyryl-CoA hydrolase activity"/>
    <property type="evidence" value="ECO:0007669"/>
    <property type="project" value="UniProtKB-EC"/>
</dbReference>
<comment type="catalytic activity">
    <reaction evidence="1">
        <text>3-hydroxy-2-methylpropanoyl-CoA + H2O = 3-hydroxy-2-methylpropanoate + CoA + H(+)</text>
        <dbReference type="Rhea" id="RHEA:20888"/>
        <dbReference type="ChEBI" id="CHEBI:11805"/>
        <dbReference type="ChEBI" id="CHEBI:15377"/>
        <dbReference type="ChEBI" id="CHEBI:15378"/>
        <dbReference type="ChEBI" id="CHEBI:57287"/>
        <dbReference type="ChEBI" id="CHEBI:57340"/>
        <dbReference type="EC" id="3.1.2.4"/>
    </reaction>
</comment>
<protein>
    <recommendedName>
        <fullName evidence="2">3-hydroxyisobutyryl-CoA hydrolase</fullName>
        <ecNumber evidence="2">3.1.2.4</ecNumber>
    </recommendedName>
</protein>
<evidence type="ECO:0000256" key="3">
    <source>
        <dbReference type="ARBA" id="ARBA00022801"/>
    </source>
</evidence>
<dbReference type="AlphaFoldDB" id="A0A1G4J3D4"/>
<dbReference type="GO" id="GO:0006574">
    <property type="term" value="P:L-valine catabolic process"/>
    <property type="evidence" value="ECO:0007669"/>
    <property type="project" value="TreeGrafter"/>
</dbReference>
<name>A0A1G4J3D4_9SACH</name>
<dbReference type="InterPro" id="IPR032259">
    <property type="entry name" value="HIBYL-CoA-H"/>
</dbReference>
<dbReference type="CDD" id="cd06558">
    <property type="entry name" value="crotonase-like"/>
    <property type="match status" value="1"/>
</dbReference>
<dbReference type="EMBL" id="LT598466">
    <property type="protein sequence ID" value="SCU83953.1"/>
    <property type="molecule type" value="Genomic_DNA"/>
</dbReference>